<dbReference type="PATRIC" id="fig|1341157.4.peg.2650"/>
<dbReference type="AlphaFoldDB" id="W7UNX6"/>
<protein>
    <submittedName>
        <fullName evidence="1">Uncharacterized protein</fullName>
    </submittedName>
</protein>
<reference evidence="1 2" key="1">
    <citation type="journal article" date="2014" name="PLoS ONE">
        <title>Rumen cellulosomics: divergent fiber-degrading strategies revealed by comparative genome-wide analysis of six ruminococcal strains.</title>
        <authorList>
            <person name="Dassa B."/>
            <person name="Borovok I."/>
            <person name="Ruimy-Israeli V."/>
            <person name="Lamed R."/>
            <person name="Flint H.J."/>
            <person name="Duncan S.H."/>
            <person name="Henrissat B."/>
            <person name="Coutinho P."/>
            <person name="Morrison M."/>
            <person name="Mosoni P."/>
            <person name="Yeoman C.J."/>
            <person name="White B.A."/>
            <person name="Bayer E.A."/>
        </authorList>
    </citation>
    <scope>NUCLEOTIDE SEQUENCE [LARGE SCALE GENOMIC DNA]</scope>
    <source>
        <strain evidence="1 2">007c</strain>
    </source>
</reference>
<organism evidence="1 2">
    <name type="scientific">Ruminococcus flavefaciens 007c</name>
    <dbReference type="NCBI Taxonomy" id="1341157"/>
    <lineage>
        <taxon>Bacteria</taxon>
        <taxon>Bacillati</taxon>
        <taxon>Bacillota</taxon>
        <taxon>Clostridia</taxon>
        <taxon>Eubacteriales</taxon>
        <taxon>Oscillospiraceae</taxon>
        <taxon>Ruminococcus</taxon>
    </lineage>
</organism>
<keyword evidence="2" id="KW-1185">Reference proteome</keyword>
<sequence length="287" mass="33502">MSFIYAEKTEIKSDDEVFNLTQIYSDTKTALIGAYKSNWSNEAYKLISKYGFTKCINISPKLSLSFAGNDTGYAHDFLRWIYNESEFDIETAINKAYEIHMSTDKDNIEFILCYADDNNETHIYCIKEKQIHRDVSSAWIGSYAAFHKLQELRMKDDFSAQNTLSLFTRAVEECKDNTVGGFIICDRFDNIKKQFVFQERLEAYAYRAQSVHYGEEIVFSRPAETGDCTLHFYEDPYDVIIEFYQNNTILLYTSRYRYSDKDTNNKNTNHFLLPMIIDAETNLVLPV</sequence>
<dbReference type="RefSeq" id="WP_037300440.1">
    <property type="nucleotide sequence ID" value="NZ_ATAX01000028.1"/>
</dbReference>
<dbReference type="EMBL" id="ATAX01000028">
    <property type="protein sequence ID" value="EWM53164.1"/>
    <property type="molecule type" value="Genomic_DNA"/>
</dbReference>
<dbReference type="OrthoDB" id="1863556at2"/>
<name>W7UNX6_RUMFL</name>
<accession>W7UNX6</accession>
<evidence type="ECO:0000313" key="1">
    <source>
        <dbReference type="EMBL" id="EWM53164.1"/>
    </source>
</evidence>
<comment type="caution">
    <text evidence="1">The sequence shown here is derived from an EMBL/GenBank/DDBJ whole genome shotgun (WGS) entry which is preliminary data.</text>
</comment>
<dbReference type="Proteomes" id="UP000019365">
    <property type="component" value="Unassembled WGS sequence"/>
</dbReference>
<gene>
    <name evidence="1" type="ORF">RF007C_16255</name>
</gene>
<proteinExistence type="predicted"/>
<evidence type="ECO:0000313" key="2">
    <source>
        <dbReference type="Proteomes" id="UP000019365"/>
    </source>
</evidence>